<dbReference type="OrthoDB" id="9048998at2759"/>
<name>A0A016VJ80_9BILA</name>
<feature type="compositionally biased region" description="Basic residues" evidence="1">
    <location>
        <begin position="301"/>
        <end position="313"/>
    </location>
</feature>
<dbReference type="AlphaFoldDB" id="A0A016VJ80"/>
<feature type="compositionally biased region" description="Polar residues" evidence="1">
    <location>
        <begin position="291"/>
        <end position="300"/>
    </location>
</feature>
<dbReference type="Proteomes" id="UP000024635">
    <property type="component" value="Unassembled WGS sequence"/>
</dbReference>
<evidence type="ECO:0000313" key="2">
    <source>
        <dbReference type="EMBL" id="EYC26828.1"/>
    </source>
</evidence>
<reference evidence="3" key="1">
    <citation type="journal article" date="2015" name="Nat. Genet.">
        <title>The genome and transcriptome of the zoonotic hookworm Ancylostoma ceylanicum identify infection-specific gene families.</title>
        <authorList>
            <person name="Schwarz E.M."/>
            <person name="Hu Y."/>
            <person name="Antoshechkin I."/>
            <person name="Miller M.M."/>
            <person name="Sternberg P.W."/>
            <person name="Aroian R.V."/>
        </authorList>
    </citation>
    <scope>NUCLEOTIDE SEQUENCE</scope>
    <source>
        <strain evidence="3">HY135</strain>
    </source>
</reference>
<feature type="region of interest" description="Disordered" evidence="1">
    <location>
        <begin position="88"/>
        <end position="108"/>
    </location>
</feature>
<accession>A0A016VJ80</accession>
<dbReference type="EMBL" id="JARK01001346">
    <property type="protein sequence ID" value="EYC26828.1"/>
    <property type="molecule type" value="Genomic_DNA"/>
</dbReference>
<keyword evidence="3" id="KW-1185">Reference proteome</keyword>
<evidence type="ECO:0000313" key="3">
    <source>
        <dbReference type="Proteomes" id="UP000024635"/>
    </source>
</evidence>
<feature type="compositionally biased region" description="Basic and acidic residues" evidence="1">
    <location>
        <begin position="90"/>
        <end position="108"/>
    </location>
</feature>
<dbReference type="PANTHER" id="PTHR47027:SF20">
    <property type="entry name" value="REVERSE TRANSCRIPTASE-LIKE PROTEIN WITH RNA-DIRECTED DNA POLYMERASE DOMAIN"/>
    <property type="match status" value="1"/>
</dbReference>
<proteinExistence type="predicted"/>
<feature type="compositionally biased region" description="Basic and acidic residues" evidence="1">
    <location>
        <begin position="263"/>
        <end position="274"/>
    </location>
</feature>
<dbReference type="PANTHER" id="PTHR47027">
    <property type="entry name" value="REVERSE TRANSCRIPTASE DOMAIN-CONTAINING PROTEIN"/>
    <property type="match status" value="1"/>
</dbReference>
<feature type="region of interest" description="Disordered" evidence="1">
    <location>
        <begin position="263"/>
        <end position="313"/>
    </location>
</feature>
<sequence length="313" mass="35470">MVFEHVLDRRIRDIVSLSTNQCGFVPRCGTTDAIHVARLLSEKHREKQKAPHIAFLDLEKAFDRLPHELIRFAKARCTREACRMGADSLRPPEELDNRREPNWHHKRRGTDLPRTEAFKYLISTVSFDGCLSHEVSARINATWLKWRSLTGVLCDKNIPDRLKSRIYRTVIRPVALYATGCWPATKEVERRLGVMEMKMSRWMLLATTISATKTFGIGSASPRWQTSSARHVFDGTAMFSALITLPSANSPSTLMCRQAAKRTTEAAMDRHPPLRLEISWHPPGPGARSGQMASANQQSGPRHHTGQTLKKKK</sequence>
<protein>
    <submittedName>
        <fullName evidence="2">Uncharacterized protein</fullName>
    </submittedName>
</protein>
<evidence type="ECO:0000256" key="1">
    <source>
        <dbReference type="SAM" id="MobiDB-lite"/>
    </source>
</evidence>
<gene>
    <name evidence="2" type="primary">Acey_s0010.g985</name>
    <name evidence="2" type="ORF">Y032_0010g985</name>
</gene>
<dbReference type="STRING" id="53326.A0A016VJ80"/>
<comment type="caution">
    <text evidence="2">The sequence shown here is derived from an EMBL/GenBank/DDBJ whole genome shotgun (WGS) entry which is preliminary data.</text>
</comment>
<organism evidence="2 3">
    <name type="scientific">Ancylostoma ceylanicum</name>
    <dbReference type="NCBI Taxonomy" id="53326"/>
    <lineage>
        <taxon>Eukaryota</taxon>
        <taxon>Metazoa</taxon>
        <taxon>Ecdysozoa</taxon>
        <taxon>Nematoda</taxon>
        <taxon>Chromadorea</taxon>
        <taxon>Rhabditida</taxon>
        <taxon>Rhabditina</taxon>
        <taxon>Rhabditomorpha</taxon>
        <taxon>Strongyloidea</taxon>
        <taxon>Ancylostomatidae</taxon>
        <taxon>Ancylostomatinae</taxon>
        <taxon>Ancylostoma</taxon>
    </lineage>
</organism>